<dbReference type="EMBL" id="BFBB01000009">
    <property type="protein sequence ID" value="GBF52032.1"/>
    <property type="molecule type" value="Genomic_DNA"/>
</dbReference>
<evidence type="ECO:0000313" key="3">
    <source>
        <dbReference type="Proteomes" id="UP000245133"/>
    </source>
</evidence>
<accession>A0A2P2E595</accession>
<protein>
    <submittedName>
        <fullName evidence="2">Uncharacterized protein</fullName>
    </submittedName>
</protein>
<gene>
    <name evidence="2" type="ORF">LPTSP4_35700</name>
</gene>
<evidence type="ECO:0000313" key="2">
    <source>
        <dbReference type="EMBL" id="GBF52032.1"/>
    </source>
</evidence>
<organism evidence="2 3">
    <name type="scientific">Leptospira ryugenii</name>
    <dbReference type="NCBI Taxonomy" id="1917863"/>
    <lineage>
        <taxon>Bacteria</taxon>
        <taxon>Pseudomonadati</taxon>
        <taxon>Spirochaetota</taxon>
        <taxon>Spirochaetia</taxon>
        <taxon>Leptospirales</taxon>
        <taxon>Leptospiraceae</taxon>
        <taxon>Leptospira</taxon>
    </lineage>
</organism>
<keyword evidence="3" id="KW-1185">Reference proteome</keyword>
<sequence>MSHYANNAWNQITGYSDPQRPSNNAGAPNTQQAAQNNTWKDLFGGLIGRATGLWNGDRNEELNLSGNSLDSESSGLNAKNLSESDREILKTIIEKQRSGNLNDHEKMFLRWYKEYQIESKGGFVDKNGALHVIGTRNNLTLGEMVIAANLKPGQIYFEQATFSFVGAVGISASYTKFIDSDGFISHRTDIQPAFGYGVGSTLTFGFVQANGLGASDVNFDGGLSYGIGPFGGTNNFQQAANPSYGPNVDLVEKFMPASAFIGITASGTIIPWKKDDLPRKDIKPSKRDRMFIERMRTDRK</sequence>
<comment type="caution">
    <text evidence="2">The sequence shown here is derived from an EMBL/GenBank/DDBJ whole genome shotgun (WGS) entry which is preliminary data.</text>
</comment>
<dbReference type="AlphaFoldDB" id="A0A2P2E595"/>
<name>A0A2P2E595_9LEPT</name>
<dbReference type="Proteomes" id="UP000245133">
    <property type="component" value="Unassembled WGS sequence"/>
</dbReference>
<reference evidence="2 3" key="1">
    <citation type="submission" date="2018-02" db="EMBL/GenBank/DDBJ databases">
        <title>Novel Leptospira species isolated from soil and water in Japan.</title>
        <authorList>
            <person name="Nakao R."/>
            <person name="Masuzawa T."/>
        </authorList>
    </citation>
    <scope>NUCLEOTIDE SEQUENCE [LARGE SCALE GENOMIC DNA]</scope>
    <source>
        <strain evidence="2 3">YH101</strain>
    </source>
</reference>
<proteinExistence type="predicted"/>
<feature type="region of interest" description="Disordered" evidence="1">
    <location>
        <begin position="1"/>
        <end position="34"/>
    </location>
</feature>
<evidence type="ECO:0000256" key="1">
    <source>
        <dbReference type="SAM" id="MobiDB-lite"/>
    </source>
</evidence>